<name>A0AAN6RTU8_9PEZI</name>
<feature type="region of interest" description="Disordered" evidence="1">
    <location>
        <begin position="1"/>
        <end position="28"/>
    </location>
</feature>
<reference evidence="2" key="2">
    <citation type="submission" date="2023-05" db="EMBL/GenBank/DDBJ databases">
        <authorList>
            <consortium name="Lawrence Berkeley National Laboratory"/>
            <person name="Steindorff A."/>
            <person name="Hensen N."/>
            <person name="Bonometti L."/>
            <person name="Westerberg I."/>
            <person name="Brannstrom I.O."/>
            <person name="Guillou S."/>
            <person name="Cros-Aarteil S."/>
            <person name="Calhoun S."/>
            <person name="Haridas S."/>
            <person name="Kuo A."/>
            <person name="Mondo S."/>
            <person name="Pangilinan J."/>
            <person name="Riley R."/>
            <person name="Labutti K."/>
            <person name="Andreopoulos B."/>
            <person name="Lipzen A."/>
            <person name="Chen C."/>
            <person name="Yanf M."/>
            <person name="Daum C."/>
            <person name="Ng V."/>
            <person name="Clum A."/>
            <person name="Ohm R."/>
            <person name="Martin F."/>
            <person name="Silar P."/>
            <person name="Natvig D."/>
            <person name="Lalanne C."/>
            <person name="Gautier V."/>
            <person name="Ament-Velasquez S.L."/>
            <person name="Kruys A."/>
            <person name="Hutchinson M.I."/>
            <person name="Powell A.J."/>
            <person name="Barry K."/>
            <person name="Miller A.N."/>
            <person name="Grigoriev I.V."/>
            <person name="Debuchy R."/>
            <person name="Gladieux P."/>
            <person name="Thoren M.H."/>
            <person name="Johannesson H."/>
        </authorList>
    </citation>
    <scope>NUCLEOTIDE SEQUENCE</scope>
    <source>
        <strain evidence="2">CBS 103.79</strain>
    </source>
</reference>
<reference evidence="2" key="1">
    <citation type="journal article" date="2023" name="Mol. Phylogenet. Evol.">
        <title>Genome-scale phylogeny and comparative genomics of the fungal order Sordariales.</title>
        <authorList>
            <person name="Hensen N."/>
            <person name="Bonometti L."/>
            <person name="Westerberg I."/>
            <person name="Brannstrom I.O."/>
            <person name="Guillou S."/>
            <person name="Cros-Aarteil S."/>
            <person name="Calhoun S."/>
            <person name="Haridas S."/>
            <person name="Kuo A."/>
            <person name="Mondo S."/>
            <person name="Pangilinan J."/>
            <person name="Riley R."/>
            <person name="LaButti K."/>
            <person name="Andreopoulos B."/>
            <person name="Lipzen A."/>
            <person name="Chen C."/>
            <person name="Yan M."/>
            <person name="Daum C."/>
            <person name="Ng V."/>
            <person name="Clum A."/>
            <person name="Steindorff A."/>
            <person name="Ohm R.A."/>
            <person name="Martin F."/>
            <person name="Silar P."/>
            <person name="Natvig D.O."/>
            <person name="Lalanne C."/>
            <person name="Gautier V."/>
            <person name="Ament-Velasquez S.L."/>
            <person name="Kruys A."/>
            <person name="Hutchinson M.I."/>
            <person name="Powell A.J."/>
            <person name="Barry K."/>
            <person name="Miller A.N."/>
            <person name="Grigoriev I.V."/>
            <person name="Debuchy R."/>
            <person name="Gladieux P."/>
            <person name="Hiltunen Thoren M."/>
            <person name="Johannesson H."/>
        </authorList>
    </citation>
    <scope>NUCLEOTIDE SEQUENCE</scope>
    <source>
        <strain evidence="2">CBS 103.79</strain>
    </source>
</reference>
<evidence type="ECO:0008006" key="4">
    <source>
        <dbReference type="Google" id="ProtNLM"/>
    </source>
</evidence>
<protein>
    <recommendedName>
        <fullName evidence="4">Asparaginase</fullName>
    </recommendedName>
</protein>
<comment type="caution">
    <text evidence="2">The sequence shown here is derived from an EMBL/GenBank/DDBJ whole genome shotgun (WGS) entry which is preliminary data.</text>
</comment>
<organism evidence="2 3">
    <name type="scientific">Staphylotrichum tortipilum</name>
    <dbReference type="NCBI Taxonomy" id="2831512"/>
    <lineage>
        <taxon>Eukaryota</taxon>
        <taxon>Fungi</taxon>
        <taxon>Dikarya</taxon>
        <taxon>Ascomycota</taxon>
        <taxon>Pezizomycotina</taxon>
        <taxon>Sordariomycetes</taxon>
        <taxon>Sordariomycetidae</taxon>
        <taxon>Sordariales</taxon>
        <taxon>Chaetomiaceae</taxon>
        <taxon>Staphylotrichum</taxon>
    </lineage>
</organism>
<dbReference type="Proteomes" id="UP001303889">
    <property type="component" value="Unassembled WGS sequence"/>
</dbReference>
<feature type="non-terminal residue" evidence="2">
    <location>
        <position position="50"/>
    </location>
</feature>
<accession>A0AAN6RTU8</accession>
<evidence type="ECO:0000256" key="1">
    <source>
        <dbReference type="SAM" id="MobiDB-lite"/>
    </source>
</evidence>
<evidence type="ECO:0000313" key="2">
    <source>
        <dbReference type="EMBL" id="KAK3901911.1"/>
    </source>
</evidence>
<feature type="compositionally biased region" description="Pro residues" evidence="1">
    <location>
        <begin position="1"/>
        <end position="12"/>
    </location>
</feature>
<dbReference type="AlphaFoldDB" id="A0AAN6RTU8"/>
<sequence length="50" mass="5311">MDSKPPSPPPSPSKIQPRLIIHGGAGNITPSTLTPERYAEFRAALLTIVS</sequence>
<gene>
    <name evidence="2" type="ORF">C8A05DRAFT_15977</name>
</gene>
<dbReference type="EMBL" id="MU855547">
    <property type="protein sequence ID" value="KAK3901911.1"/>
    <property type="molecule type" value="Genomic_DNA"/>
</dbReference>
<keyword evidence="3" id="KW-1185">Reference proteome</keyword>
<proteinExistence type="predicted"/>
<evidence type="ECO:0000313" key="3">
    <source>
        <dbReference type="Proteomes" id="UP001303889"/>
    </source>
</evidence>